<protein>
    <submittedName>
        <fullName evidence="2">Uncharacterized protein</fullName>
    </submittedName>
</protein>
<organism evidence="2 3">
    <name type="scientific">Pleurodeles waltl</name>
    <name type="common">Iberian ribbed newt</name>
    <dbReference type="NCBI Taxonomy" id="8319"/>
    <lineage>
        <taxon>Eukaryota</taxon>
        <taxon>Metazoa</taxon>
        <taxon>Chordata</taxon>
        <taxon>Craniata</taxon>
        <taxon>Vertebrata</taxon>
        <taxon>Euteleostomi</taxon>
        <taxon>Amphibia</taxon>
        <taxon>Batrachia</taxon>
        <taxon>Caudata</taxon>
        <taxon>Salamandroidea</taxon>
        <taxon>Salamandridae</taxon>
        <taxon>Pleurodelinae</taxon>
        <taxon>Pleurodeles</taxon>
    </lineage>
</organism>
<keyword evidence="3" id="KW-1185">Reference proteome</keyword>
<comment type="caution">
    <text evidence="2">The sequence shown here is derived from an EMBL/GenBank/DDBJ whole genome shotgun (WGS) entry which is preliminary data.</text>
</comment>
<evidence type="ECO:0000313" key="3">
    <source>
        <dbReference type="Proteomes" id="UP001066276"/>
    </source>
</evidence>
<dbReference type="AlphaFoldDB" id="A0AAV7T1Y5"/>
<feature type="region of interest" description="Disordered" evidence="1">
    <location>
        <begin position="1"/>
        <end position="27"/>
    </location>
</feature>
<accession>A0AAV7T1Y5</accession>
<feature type="compositionally biased region" description="Polar residues" evidence="1">
    <location>
        <begin position="10"/>
        <end position="21"/>
    </location>
</feature>
<evidence type="ECO:0000313" key="2">
    <source>
        <dbReference type="EMBL" id="KAJ1170271.1"/>
    </source>
</evidence>
<name>A0AAV7T1Y5_PLEWA</name>
<evidence type="ECO:0000256" key="1">
    <source>
        <dbReference type="SAM" id="MobiDB-lite"/>
    </source>
</evidence>
<proteinExistence type="predicted"/>
<gene>
    <name evidence="2" type="ORF">NDU88_002151</name>
</gene>
<dbReference type="EMBL" id="JANPWB010000007">
    <property type="protein sequence ID" value="KAJ1170271.1"/>
    <property type="molecule type" value="Genomic_DNA"/>
</dbReference>
<dbReference type="Proteomes" id="UP001066276">
    <property type="component" value="Chromosome 4_1"/>
</dbReference>
<reference evidence="2" key="1">
    <citation type="journal article" date="2022" name="bioRxiv">
        <title>Sequencing and chromosome-scale assembly of the giantPleurodeles waltlgenome.</title>
        <authorList>
            <person name="Brown T."/>
            <person name="Elewa A."/>
            <person name="Iarovenko S."/>
            <person name="Subramanian E."/>
            <person name="Araus A.J."/>
            <person name="Petzold A."/>
            <person name="Susuki M."/>
            <person name="Suzuki K.-i.T."/>
            <person name="Hayashi T."/>
            <person name="Toyoda A."/>
            <person name="Oliveira C."/>
            <person name="Osipova E."/>
            <person name="Leigh N.D."/>
            <person name="Simon A."/>
            <person name="Yun M.H."/>
        </authorList>
    </citation>
    <scope>NUCLEOTIDE SEQUENCE</scope>
    <source>
        <strain evidence="2">20211129_DDA</strain>
        <tissue evidence="2">Liver</tissue>
    </source>
</reference>
<sequence>MFLSSGIHIWSSSENASGSRKNTGKKTEEIPYGIHIWSSSENVSGSRKNTGKKTEEIPYECALIDADTLEDVESMDRTAALSRAVRLLSTPFSSY</sequence>